<name>A0A1U7W7Q3_NICSY</name>
<protein>
    <submittedName>
        <fullName evidence="4">Zinc finger BED domain-containing protein RICESLEEPER 3-like</fullName>
    </submittedName>
</protein>
<dbReference type="AlphaFoldDB" id="A0A1U7W7Q3"/>
<proteinExistence type="predicted"/>
<reference evidence="4" key="2">
    <citation type="submission" date="2025-08" db="UniProtKB">
        <authorList>
            <consortium name="RefSeq"/>
        </authorList>
    </citation>
    <scope>IDENTIFICATION</scope>
    <source>
        <tissue evidence="4">Leaf</tissue>
    </source>
</reference>
<feature type="domain" description="hAT-like transposase RNase-H fold" evidence="2">
    <location>
        <begin position="77"/>
        <end position="178"/>
    </location>
</feature>
<dbReference type="InterPro" id="IPR008906">
    <property type="entry name" value="HATC_C_dom"/>
</dbReference>
<dbReference type="GO" id="GO:0003677">
    <property type="term" value="F:DNA binding"/>
    <property type="evidence" value="ECO:0007669"/>
    <property type="project" value="InterPro"/>
</dbReference>
<gene>
    <name evidence="4" type="primary">LOC104221337</name>
</gene>
<dbReference type="STRING" id="4096.A0A1U7W7Q3"/>
<dbReference type="Pfam" id="PF14372">
    <property type="entry name" value="hAT-like_RNase-H"/>
    <property type="match status" value="1"/>
</dbReference>
<keyword evidence="3" id="KW-1185">Reference proteome</keyword>
<dbReference type="PANTHER" id="PTHR23272:SF184">
    <property type="entry name" value="OS03G0311250 PROTEIN"/>
    <property type="match status" value="1"/>
</dbReference>
<evidence type="ECO:0000259" key="1">
    <source>
        <dbReference type="Pfam" id="PF05699"/>
    </source>
</evidence>
<dbReference type="Proteomes" id="UP000189701">
    <property type="component" value="Unplaced"/>
</dbReference>
<dbReference type="InterPro" id="IPR025525">
    <property type="entry name" value="hAT-like_transposase_RNase-H"/>
</dbReference>
<dbReference type="PANTHER" id="PTHR23272">
    <property type="entry name" value="BED FINGER-RELATED"/>
    <property type="match status" value="1"/>
</dbReference>
<evidence type="ECO:0000313" key="3">
    <source>
        <dbReference type="Proteomes" id="UP000189701"/>
    </source>
</evidence>
<dbReference type="Pfam" id="PF05699">
    <property type="entry name" value="Dimer_Tnp_hAT"/>
    <property type="match status" value="1"/>
</dbReference>
<dbReference type="InterPro" id="IPR012337">
    <property type="entry name" value="RNaseH-like_sf"/>
</dbReference>
<reference evidence="3" key="1">
    <citation type="journal article" date="2013" name="Genome Biol.">
        <title>Reference genomes and transcriptomes of Nicotiana sylvestris and Nicotiana tomentosiformis.</title>
        <authorList>
            <person name="Sierro N."/>
            <person name="Battey J.N."/>
            <person name="Ouadi S."/>
            <person name="Bovet L."/>
            <person name="Goepfert S."/>
            <person name="Bakaher N."/>
            <person name="Peitsch M.C."/>
            <person name="Ivanov N.V."/>
        </authorList>
    </citation>
    <scope>NUCLEOTIDE SEQUENCE [LARGE SCALE GENOMIC DNA]</scope>
</reference>
<dbReference type="SUPFAM" id="SSF53098">
    <property type="entry name" value="Ribonuclease H-like"/>
    <property type="match status" value="1"/>
</dbReference>
<organism evidence="3 4">
    <name type="scientific">Nicotiana sylvestris</name>
    <name type="common">Wood tobacco</name>
    <name type="synonym">South American tobacco</name>
    <dbReference type="NCBI Taxonomy" id="4096"/>
    <lineage>
        <taxon>Eukaryota</taxon>
        <taxon>Viridiplantae</taxon>
        <taxon>Streptophyta</taxon>
        <taxon>Embryophyta</taxon>
        <taxon>Tracheophyta</taxon>
        <taxon>Spermatophyta</taxon>
        <taxon>Magnoliopsida</taxon>
        <taxon>eudicotyledons</taxon>
        <taxon>Gunneridae</taxon>
        <taxon>Pentapetalae</taxon>
        <taxon>asterids</taxon>
        <taxon>lamiids</taxon>
        <taxon>Solanales</taxon>
        <taxon>Solanaceae</taxon>
        <taxon>Nicotianoideae</taxon>
        <taxon>Nicotianeae</taxon>
        <taxon>Nicotiana</taxon>
    </lineage>
</organism>
<sequence>MANSIVNCLKEWGLQKIFTITVDNASSNDVTVKELYKKLTKWGTNSMYGTLLSSDWEDVKKLAKFLEIFYKLALKVSGSLYVTSNHYFLEICEVVVYLKQLILNENVLLGSIAKKMKEKFDKYWGDPEKINKMIFISYVLDLRYKFDSVSFALAKMFEEKVPIIAKIVHTYMTSLFDEIKRHKAGIRGSDSKSELEKYLTKEVENEIADSNILLWWKVNSPRFPILVEMTQDVLSIPISSVAPECAFSTGGHILDSFRSSLTPKIGGSSSVPSRLASE</sequence>
<dbReference type="GO" id="GO:0046983">
    <property type="term" value="F:protein dimerization activity"/>
    <property type="evidence" value="ECO:0007669"/>
    <property type="project" value="InterPro"/>
</dbReference>
<evidence type="ECO:0000259" key="2">
    <source>
        <dbReference type="Pfam" id="PF14372"/>
    </source>
</evidence>
<evidence type="ECO:0000313" key="4">
    <source>
        <dbReference type="RefSeq" id="XP_009770684.1"/>
    </source>
</evidence>
<dbReference type="eggNOG" id="KOG1121">
    <property type="taxonomic scope" value="Eukaryota"/>
</dbReference>
<feature type="domain" description="HAT C-terminal dimerisation" evidence="1">
    <location>
        <begin position="194"/>
        <end position="265"/>
    </location>
</feature>
<accession>A0A1U7W7Q3</accession>
<dbReference type="RefSeq" id="XP_009770684.1">
    <property type="nucleotide sequence ID" value="XM_009772382.1"/>
</dbReference>